<keyword evidence="1" id="KW-0812">Transmembrane</keyword>
<dbReference type="GO" id="GO:0080120">
    <property type="term" value="P:CAAX-box protein maturation"/>
    <property type="evidence" value="ECO:0007669"/>
    <property type="project" value="UniProtKB-ARBA"/>
</dbReference>
<dbReference type="AlphaFoldDB" id="A0A058ZPB8"/>
<feature type="transmembrane region" description="Helical" evidence="1">
    <location>
        <begin position="75"/>
        <end position="95"/>
    </location>
</feature>
<dbReference type="Pfam" id="PF02517">
    <property type="entry name" value="Rce1-like"/>
    <property type="match status" value="1"/>
</dbReference>
<evidence type="ECO:0000313" key="3">
    <source>
        <dbReference type="EMBL" id="KCV83007.1"/>
    </source>
</evidence>
<proteinExistence type="predicted"/>
<accession>A0A058ZPB8</accession>
<feature type="transmembrane region" description="Helical" evidence="1">
    <location>
        <begin position="17"/>
        <end position="35"/>
    </location>
</feature>
<protein>
    <submittedName>
        <fullName evidence="3">Abortive infection protein</fullName>
    </submittedName>
</protein>
<feature type="transmembrane region" description="Helical" evidence="1">
    <location>
        <begin position="164"/>
        <end position="183"/>
    </location>
</feature>
<evidence type="ECO:0000259" key="2">
    <source>
        <dbReference type="Pfam" id="PF02517"/>
    </source>
</evidence>
<gene>
    <name evidence="3" type="ORF">ATO10_05337</name>
</gene>
<dbReference type="STRING" id="1461693.ATO10_05337"/>
<dbReference type="PATRIC" id="fig|1461693.3.peg.1089"/>
<evidence type="ECO:0000313" key="4">
    <source>
        <dbReference type="Proteomes" id="UP000024836"/>
    </source>
</evidence>
<dbReference type="OrthoDB" id="9805801at2"/>
<keyword evidence="1" id="KW-0472">Membrane</keyword>
<feature type="transmembrane region" description="Helical" evidence="1">
    <location>
        <begin position="107"/>
        <end position="127"/>
    </location>
</feature>
<feature type="transmembrane region" description="Helical" evidence="1">
    <location>
        <begin position="139"/>
        <end position="158"/>
    </location>
</feature>
<organism evidence="3 4">
    <name type="scientific">Actibacterium atlanticum</name>
    <dbReference type="NCBI Taxonomy" id="1461693"/>
    <lineage>
        <taxon>Bacteria</taxon>
        <taxon>Pseudomonadati</taxon>
        <taxon>Pseudomonadota</taxon>
        <taxon>Alphaproteobacteria</taxon>
        <taxon>Rhodobacterales</taxon>
        <taxon>Roseobacteraceae</taxon>
        <taxon>Actibacterium</taxon>
    </lineage>
</organism>
<comment type="caution">
    <text evidence="3">The sequence shown here is derived from an EMBL/GenBank/DDBJ whole genome shotgun (WGS) entry which is preliminary data.</text>
</comment>
<feature type="transmembrane region" description="Helical" evidence="1">
    <location>
        <begin position="41"/>
        <end position="63"/>
    </location>
</feature>
<keyword evidence="4" id="KW-1185">Reference proteome</keyword>
<dbReference type="eggNOG" id="COG1266">
    <property type="taxonomic scope" value="Bacteria"/>
</dbReference>
<dbReference type="InterPro" id="IPR003675">
    <property type="entry name" value="Rce1/LyrA-like_dom"/>
</dbReference>
<feature type="domain" description="CAAX prenyl protease 2/Lysostaphin resistance protein A-like" evidence="2">
    <location>
        <begin position="112"/>
        <end position="201"/>
    </location>
</feature>
<keyword evidence="1" id="KW-1133">Transmembrane helix</keyword>
<sequence>MSETYISRIRNPGRLRLWAEFIGFYVLVPLGVALFMPPTLIFPALFIAMLIGLSLLHLTPGFAWHQLRWRDGFDWRVVAVFTGVTLMVAAAALGLTRPEEFFNILRAQPMMLPIIIVFYPILSALPQEVVFRVLFYRRYGGLFAVGKPAMLINAVVFSLAHLMYWSWTVAFMTFFGGLIFSWAYEWRRSFALAVLLHAIAGWIIFTLGLGVFFYSGNVVRPF</sequence>
<dbReference type="GO" id="GO:0004175">
    <property type="term" value="F:endopeptidase activity"/>
    <property type="evidence" value="ECO:0007669"/>
    <property type="project" value="UniProtKB-ARBA"/>
</dbReference>
<name>A0A058ZPB8_9RHOB</name>
<evidence type="ECO:0000256" key="1">
    <source>
        <dbReference type="SAM" id="Phobius"/>
    </source>
</evidence>
<dbReference type="Proteomes" id="UP000024836">
    <property type="component" value="Unassembled WGS sequence"/>
</dbReference>
<dbReference type="EMBL" id="AQQY01000002">
    <property type="protein sequence ID" value="KCV83007.1"/>
    <property type="molecule type" value="Genomic_DNA"/>
</dbReference>
<dbReference type="RefSeq" id="WP_035249002.1">
    <property type="nucleotide sequence ID" value="NZ_AQQY01000002.1"/>
</dbReference>
<feature type="transmembrane region" description="Helical" evidence="1">
    <location>
        <begin position="190"/>
        <end position="214"/>
    </location>
</feature>
<reference evidence="3 4" key="1">
    <citation type="submission" date="2013-04" db="EMBL/GenBank/DDBJ databases">
        <title>Shimia sp. 22II-S11-Z10 Genome Sequencing.</title>
        <authorList>
            <person name="Lai Q."/>
            <person name="Li G."/>
            <person name="Shao Z."/>
        </authorList>
    </citation>
    <scope>NUCLEOTIDE SEQUENCE [LARGE SCALE GENOMIC DNA]</scope>
    <source>
        <strain evidence="4">22II-S11-Z10</strain>
    </source>
</reference>